<sequence length="155" mass="17644">MKTSLVFPHSHCYLNSNETSGNNFIRGGEEYEVNGTRHDCSYFLPTCFPRHPNAHHSSLINTNDSHTSQFCFRFGISQQSGTESNFPLNTQKQVNFLTVLYPLRRSLRRCQCRHKPWVGFYDNEDPSATPSTQTRGRKGGNFLPITHPSFSTGGR</sequence>
<reference evidence="2 3" key="1">
    <citation type="submission" date="2021-06" db="EMBL/GenBank/DDBJ databases">
        <title>Caerostris darwini draft genome.</title>
        <authorList>
            <person name="Kono N."/>
            <person name="Arakawa K."/>
        </authorList>
    </citation>
    <scope>NUCLEOTIDE SEQUENCE [LARGE SCALE GENOMIC DNA]</scope>
</reference>
<dbReference type="EMBL" id="BPLQ01011058">
    <property type="protein sequence ID" value="GIY55158.1"/>
    <property type="molecule type" value="Genomic_DNA"/>
</dbReference>
<feature type="region of interest" description="Disordered" evidence="1">
    <location>
        <begin position="123"/>
        <end position="155"/>
    </location>
</feature>
<protein>
    <submittedName>
        <fullName evidence="2">Uncharacterized protein</fullName>
    </submittedName>
</protein>
<evidence type="ECO:0000256" key="1">
    <source>
        <dbReference type="SAM" id="MobiDB-lite"/>
    </source>
</evidence>
<comment type="caution">
    <text evidence="2">The sequence shown here is derived from an EMBL/GenBank/DDBJ whole genome shotgun (WGS) entry which is preliminary data.</text>
</comment>
<keyword evidence="3" id="KW-1185">Reference proteome</keyword>
<organism evidence="2 3">
    <name type="scientific">Caerostris darwini</name>
    <dbReference type="NCBI Taxonomy" id="1538125"/>
    <lineage>
        <taxon>Eukaryota</taxon>
        <taxon>Metazoa</taxon>
        <taxon>Ecdysozoa</taxon>
        <taxon>Arthropoda</taxon>
        <taxon>Chelicerata</taxon>
        <taxon>Arachnida</taxon>
        <taxon>Araneae</taxon>
        <taxon>Araneomorphae</taxon>
        <taxon>Entelegynae</taxon>
        <taxon>Araneoidea</taxon>
        <taxon>Araneidae</taxon>
        <taxon>Caerostris</taxon>
    </lineage>
</organism>
<evidence type="ECO:0000313" key="3">
    <source>
        <dbReference type="Proteomes" id="UP001054837"/>
    </source>
</evidence>
<gene>
    <name evidence="2" type="ORF">CDAR_212981</name>
</gene>
<evidence type="ECO:0000313" key="2">
    <source>
        <dbReference type="EMBL" id="GIY55158.1"/>
    </source>
</evidence>
<dbReference type="Proteomes" id="UP001054837">
    <property type="component" value="Unassembled WGS sequence"/>
</dbReference>
<accession>A0AAV4UBJ5</accession>
<name>A0AAV4UBJ5_9ARAC</name>
<dbReference type="AlphaFoldDB" id="A0AAV4UBJ5"/>
<proteinExistence type="predicted"/>